<comment type="similarity">
    <text evidence="1 5">Belongs to the acyl-CoA dehydrogenase family.</text>
</comment>
<dbReference type="EMBL" id="BNAW01000013">
    <property type="protein sequence ID" value="GHG14359.1"/>
    <property type="molecule type" value="Genomic_DNA"/>
</dbReference>
<feature type="domain" description="Acyl-CoA oxidase/dehydrogenase middle" evidence="7">
    <location>
        <begin position="98"/>
        <end position="191"/>
    </location>
</feature>
<evidence type="ECO:0000256" key="1">
    <source>
        <dbReference type="ARBA" id="ARBA00009347"/>
    </source>
</evidence>
<keyword evidence="2 5" id="KW-0285">Flavoprotein</keyword>
<evidence type="ECO:0000256" key="5">
    <source>
        <dbReference type="RuleBase" id="RU362125"/>
    </source>
</evidence>
<evidence type="ECO:0000313" key="8">
    <source>
        <dbReference type="EMBL" id="GHG14359.1"/>
    </source>
</evidence>
<evidence type="ECO:0000256" key="4">
    <source>
        <dbReference type="ARBA" id="ARBA00023002"/>
    </source>
</evidence>
<dbReference type="PANTHER" id="PTHR48083">
    <property type="entry name" value="MEDIUM-CHAIN SPECIFIC ACYL-COA DEHYDROGENASE, MITOCHONDRIAL-RELATED"/>
    <property type="match status" value="1"/>
</dbReference>
<reference evidence="9" key="1">
    <citation type="journal article" date="2019" name="Int. J. Syst. Evol. Microbiol.">
        <title>The Global Catalogue of Microorganisms (GCM) 10K type strain sequencing project: providing services to taxonomists for standard genome sequencing and annotation.</title>
        <authorList>
            <consortium name="The Broad Institute Genomics Platform"/>
            <consortium name="The Broad Institute Genome Sequencing Center for Infectious Disease"/>
            <person name="Wu L."/>
            <person name="Ma J."/>
        </authorList>
    </citation>
    <scope>NUCLEOTIDE SEQUENCE [LARGE SCALE GENOMIC DNA]</scope>
    <source>
        <strain evidence="9">CGMCC 4.7680</strain>
    </source>
</reference>
<dbReference type="Pfam" id="PF02770">
    <property type="entry name" value="Acyl-CoA_dh_M"/>
    <property type="match status" value="1"/>
</dbReference>
<dbReference type="CDD" id="cd00567">
    <property type="entry name" value="ACAD"/>
    <property type="match status" value="1"/>
</dbReference>
<evidence type="ECO:0000259" key="6">
    <source>
        <dbReference type="Pfam" id="PF00441"/>
    </source>
</evidence>
<dbReference type="InterPro" id="IPR036250">
    <property type="entry name" value="AcylCo_DH-like_C"/>
</dbReference>
<name>A0ABQ3KD32_9PSEU</name>
<dbReference type="SUPFAM" id="SSF56645">
    <property type="entry name" value="Acyl-CoA dehydrogenase NM domain-like"/>
    <property type="match status" value="1"/>
</dbReference>
<organism evidence="8 9">
    <name type="scientific">Amycolatopsis bullii</name>
    <dbReference type="NCBI Taxonomy" id="941987"/>
    <lineage>
        <taxon>Bacteria</taxon>
        <taxon>Bacillati</taxon>
        <taxon>Actinomycetota</taxon>
        <taxon>Actinomycetes</taxon>
        <taxon>Pseudonocardiales</taxon>
        <taxon>Pseudonocardiaceae</taxon>
        <taxon>Amycolatopsis</taxon>
    </lineage>
</organism>
<proteinExistence type="inferred from homology"/>
<dbReference type="InterPro" id="IPR009100">
    <property type="entry name" value="AcylCoA_DH/oxidase_NM_dom_sf"/>
</dbReference>
<sequence length="357" mass="37145">MTALPAGILPAAVDGRLLWARLGLADLLRTAYHDGDPSCGVDAIGLRELLTAVDSAAPVGTTLAVCVQLATALPLLTTGGREARSVLADALAGDTVVALGATDERGGSNLTAMGTELHLGDDAVVVHGTKRWITNATHCDHILVLARHRPGSHFTNFTWVLVPADAPGVHVEPADTDLFAGSGTGHVRLDHVQLGRENLVGGPGRGLLNFAAHIAVERLAGALWGVALCTRVLAGTRRALTSAGRESPWRHDTVRQRFATCLVLTRQLRALTDELASRVTDQYDTTSAAMLKATAAMTVETVTRECAHLQGADGFARSGAQALSAQAALFGIGGGTTEVVLSIVSDAADAVIEELMT</sequence>
<evidence type="ECO:0000256" key="3">
    <source>
        <dbReference type="ARBA" id="ARBA00022827"/>
    </source>
</evidence>
<protein>
    <submittedName>
        <fullName evidence="8">Acyl-CoA dehydrogenase</fullName>
    </submittedName>
</protein>
<accession>A0ABQ3KD32</accession>
<dbReference type="RefSeq" id="WP_191311284.1">
    <property type="nucleotide sequence ID" value="NZ_BNAW01000013.1"/>
</dbReference>
<keyword evidence="9" id="KW-1185">Reference proteome</keyword>
<dbReference type="InterPro" id="IPR006091">
    <property type="entry name" value="Acyl-CoA_Oxase/DH_mid-dom"/>
</dbReference>
<gene>
    <name evidence="8" type="ORF">GCM10017567_35190</name>
</gene>
<evidence type="ECO:0000313" key="9">
    <source>
        <dbReference type="Proteomes" id="UP000649955"/>
    </source>
</evidence>
<dbReference type="InterPro" id="IPR050741">
    <property type="entry name" value="Acyl-CoA_dehydrogenase"/>
</dbReference>
<keyword evidence="4 5" id="KW-0560">Oxidoreductase</keyword>
<dbReference type="Gene3D" id="1.20.140.10">
    <property type="entry name" value="Butyryl-CoA Dehydrogenase, subunit A, domain 3"/>
    <property type="match status" value="1"/>
</dbReference>
<dbReference type="SUPFAM" id="SSF47203">
    <property type="entry name" value="Acyl-CoA dehydrogenase C-terminal domain-like"/>
    <property type="match status" value="1"/>
</dbReference>
<dbReference type="InterPro" id="IPR009075">
    <property type="entry name" value="AcylCo_DH/oxidase_C"/>
</dbReference>
<comment type="caution">
    <text evidence="8">The sequence shown here is derived from an EMBL/GenBank/DDBJ whole genome shotgun (WGS) entry which is preliminary data.</text>
</comment>
<dbReference type="Gene3D" id="2.40.110.10">
    <property type="entry name" value="Butyryl-CoA Dehydrogenase, subunit A, domain 2"/>
    <property type="match status" value="1"/>
</dbReference>
<dbReference type="Proteomes" id="UP000649955">
    <property type="component" value="Unassembled WGS sequence"/>
</dbReference>
<dbReference type="PANTHER" id="PTHR48083:SF2">
    <property type="entry name" value="MEDIUM-CHAIN SPECIFIC ACYL-COA DEHYDROGENASE, MITOCHONDRIAL"/>
    <property type="match status" value="1"/>
</dbReference>
<keyword evidence="3 5" id="KW-0274">FAD</keyword>
<comment type="cofactor">
    <cofactor evidence="5">
        <name>FAD</name>
        <dbReference type="ChEBI" id="CHEBI:57692"/>
    </cofactor>
</comment>
<dbReference type="Pfam" id="PF00441">
    <property type="entry name" value="Acyl-CoA_dh_1"/>
    <property type="match status" value="1"/>
</dbReference>
<feature type="domain" description="Acyl-CoA dehydrogenase/oxidase C-terminal" evidence="6">
    <location>
        <begin position="204"/>
        <end position="347"/>
    </location>
</feature>
<evidence type="ECO:0000259" key="7">
    <source>
        <dbReference type="Pfam" id="PF02770"/>
    </source>
</evidence>
<evidence type="ECO:0000256" key="2">
    <source>
        <dbReference type="ARBA" id="ARBA00022630"/>
    </source>
</evidence>
<dbReference type="InterPro" id="IPR046373">
    <property type="entry name" value="Acyl-CoA_Oxase/DH_mid-dom_sf"/>
</dbReference>